<feature type="transmembrane region" description="Helical" evidence="3">
    <location>
        <begin position="64"/>
        <end position="86"/>
    </location>
</feature>
<name>A0A9P1I7B9_9PELO</name>
<evidence type="ECO:0000256" key="3">
    <source>
        <dbReference type="SAM" id="Phobius"/>
    </source>
</evidence>
<keyword evidence="5" id="KW-1185">Reference proteome</keyword>
<feature type="compositionally biased region" description="Polar residues" evidence="2">
    <location>
        <begin position="212"/>
        <end position="240"/>
    </location>
</feature>
<feature type="compositionally biased region" description="Low complexity" evidence="2">
    <location>
        <begin position="193"/>
        <end position="211"/>
    </location>
</feature>
<dbReference type="OrthoDB" id="5828571at2759"/>
<keyword evidence="3" id="KW-1133">Transmembrane helix</keyword>
<dbReference type="AlphaFoldDB" id="A0A9P1I7B9"/>
<evidence type="ECO:0000313" key="4">
    <source>
        <dbReference type="EMBL" id="CAI5439682.1"/>
    </source>
</evidence>
<keyword evidence="3" id="KW-0472">Membrane</keyword>
<dbReference type="Proteomes" id="UP001152747">
    <property type="component" value="Unassembled WGS sequence"/>
</dbReference>
<proteinExistence type="predicted"/>
<keyword evidence="3" id="KW-0812">Transmembrane</keyword>
<dbReference type="EMBL" id="CANHGI010000001">
    <property type="protein sequence ID" value="CAI5439682.1"/>
    <property type="molecule type" value="Genomic_DNA"/>
</dbReference>
<evidence type="ECO:0000256" key="1">
    <source>
        <dbReference type="SAM" id="Coils"/>
    </source>
</evidence>
<evidence type="ECO:0000256" key="2">
    <source>
        <dbReference type="SAM" id="MobiDB-lite"/>
    </source>
</evidence>
<reference evidence="4" key="1">
    <citation type="submission" date="2022-11" db="EMBL/GenBank/DDBJ databases">
        <authorList>
            <person name="Kikuchi T."/>
        </authorList>
    </citation>
    <scope>NUCLEOTIDE SEQUENCE</scope>
    <source>
        <strain evidence="4">PS1010</strain>
    </source>
</reference>
<protein>
    <submittedName>
        <fullName evidence="4">Uncharacterized protein</fullName>
    </submittedName>
</protein>
<evidence type="ECO:0000313" key="5">
    <source>
        <dbReference type="Proteomes" id="UP001152747"/>
    </source>
</evidence>
<sequence>MAENEKIIEEILKMQEELERKMSGSNEKLEQKFENLREFTNRANGNLLRFLSEKNFLLQISTKMLFFISKLQIPIIFCSFLIQFSFPNPLMCMQCGGGYYEGNVSLTKDKCCNSQPIQCEHGQICLRAWVFSPYGNFFLSGCHPDENSRDGCEFHILPHNSTVQRCICRDDECQNSFPGDCQMNENIGDIVTTTPRPLRISSPPSLSARLSHISSDSPTKSTHFNITAKISTNSNSNSKLNRGRQHHIKMEAPPAKRQKSTKENKEENIWEKLPKHLKIQISDINSNKFCDEIRFSHYQLDEYDRAALNFYHSNRLLFYLEFKKPLTTPMTTICCFSKEEEHREKVTNWKSDEKIKSGHYSILCWKNVKFGQFYEIVGGFVNRYLEELKNCVKSIHIETKNQTGFMLLNVIRIRNFLNLDVLLIQHDGLQNQCLLELGTIDFLTISRVQKSLVIPFIKLEMFQMIQLKAEWIQLFLVDFNTIQLSQIFYYWKSNGFDGNVKKLRVGGEFSMKPYKGLKKWVENQSIKPGTCFLPIGDDFGQRFPDVISRFSENEVHSLNAERSEGFAILYRF</sequence>
<feature type="coiled-coil region" evidence="1">
    <location>
        <begin position="1"/>
        <end position="35"/>
    </location>
</feature>
<gene>
    <name evidence="4" type="ORF">CAMP_LOCUS2319</name>
</gene>
<comment type="caution">
    <text evidence="4">The sequence shown here is derived from an EMBL/GenBank/DDBJ whole genome shotgun (WGS) entry which is preliminary data.</text>
</comment>
<feature type="region of interest" description="Disordered" evidence="2">
    <location>
        <begin position="193"/>
        <end position="265"/>
    </location>
</feature>
<accession>A0A9P1I7B9</accession>
<keyword evidence="1" id="KW-0175">Coiled coil</keyword>
<organism evidence="4 5">
    <name type="scientific">Caenorhabditis angaria</name>
    <dbReference type="NCBI Taxonomy" id="860376"/>
    <lineage>
        <taxon>Eukaryota</taxon>
        <taxon>Metazoa</taxon>
        <taxon>Ecdysozoa</taxon>
        <taxon>Nematoda</taxon>
        <taxon>Chromadorea</taxon>
        <taxon>Rhabditida</taxon>
        <taxon>Rhabditina</taxon>
        <taxon>Rhabditomorpha</taxon>
        <taxon>Rhabditoidea</taxon>
        <taxon>Rhabditidae</taxon>
        <taxon>Peloderinae</taxon>
        <taxon>Caenorhabditis</taxon>
    </lineage>
</organism>